<feature type="transmembrane region" description="Helical" evidence="1">
    <location>
        <begin position="68"/>
        <end position="86"/>
    </location>
</feature>
<dbReference type="Pfam" id="PF09578">
    <property type="entry name" value="Spore_YabQ"/>
    <property type="match status" value="1"/>
</dbReference>
<evidence type="ECO:0000256" key="1">
    <source>
        <dbReference type="SAM" id="Phobius"/>
    </source>
</evidence>
<keyword evidence="1" id="KW-0812">Transmembrane</keyword>
<dbReference type="EMBL" id="JAWDIQ010000003">
    <property type="protein sequence ID" value="MDY0410010.1"/>
    <property type="molecule type" value="Genomic_DNA"/>
</dbReference>
<reference evidence="2 3" key="1">
    <citation type="submission" date="2023-10" db="EMBL/GenBank/DDBJ databases">
        <title>Virgibacillus soli CC-YMP-6 genome.</title>
        <authorList>
            <person name="Miliotis G."/>
            <person name="Sengupta P."/>
            <person name="Hameed A."/>
            <person name="Chuvochina M."/>
            <person name="Mcdonagh F."/>
            <person name="Simpson A.C."/>
            <person name="Singh N.K."/>
            <person name="Rekha P.D."/>
            <person name="Raman K."/>
            <person name="Hugenholtz P."/>
            <person name="Venkateswaran K."/>
        </authorList>
    </citation>
    <scope>NUCLEOTIDE SEQUENCE [LARGE SCALE GENOMIC DNA]</scope>
    <source>
        <strain evidence="2 3">CC-YMP-6</strain>
    </source>
</reference>
<dbReference type="InterPro" id="IPR019074">
    <property type="entry name" value="YabQ"/>
</dbReference>
<feature type="transmembrane region" description="Helical" evidence="1">
    <location>
        <begin position="98"/>
        <end position="117"/>
    </location>
</feature>
<name>A0ABU5CUF7_9BACI</name>
<comment type="caution">
    <text evidence="2">The sequence shown here is derived from an EMBL/GenBank/DDBJ whole genome shotgun (WGS) entry which is preliminary data.</text>
</comment>
<keyword evidence="3" id="KW-1185">Reference proteome</keyword>
<accession>A0ABU5CUF7</accession>
<dbReference type="RefSeq" id="WP_320380869.1">
    <property type="nucleotide sequence ID" value="NZ_JAWDIQ010000003.1"/>
</dbReference>
<protein>
    <submittedName>
        <fullName evidence="2">Spore cortex biosynthesis protein YabQ</fullName>
    </submittedName>
</protein>
<keyword evidence="1" id="KW-1133">Transmembrane helix</keyword>
<evidence type="ECO:0000313" key="3">
    <source>
        <dbReference type="Proteomes" id="UP001275315"/>
    </source>
</evidence>
<feature type="transmembrane region" description="Helical" evidence="1">
    <location>
        <begin position="123"/>
        <end position="151"/>
    </location>
</feature>
<sequence length="198" mass="23564">MTLHVQFATMIIMIVSGIYLGVIRDTYLRFFRYWQKNTVLTYLFEISFWLLQTFILYYILFLTNAGELRFYIFLACLLGFSMYKALFATFYKKLLERLIHIVTSIAIFIGKVIYYILVIPIKYLLQFIAAVVLFFVHALVTIITFSLKIIFTPVIWLGKLLYGLLPQKVQKYLYKIAGLYSKIENVYIRIKNFFARRK</sequence>
<proteinExistence type="predicted"/>
<feature type="transmembrane region" description="Helical" evidence="1">
    <location>
        <begin position="6"/>
        <end position="27"/>
    </location>
</feature>
<feature type="transmembrane region" description="Helical" evidence="1">
    <location>
        <begin position="39"/>
        <end position="62"/>
    </location>
</feature>
<dbReference type="NCBIfam" id="TIGR02893">
    <property type="entry name" value="spore_yabQ"/>
    <property type="match status" value="1"/>
</dbReference>
<dbReference type="Proteomes" id="UP001275315">
    <property type="component" value="Unassembled WGS sequence"/>
</dbReference>
<organism evidence="2 3">
    <name type="scientific">Paracerasibacillus soli</name>
    <dbReference type="NCBI Taxonomy" id="480284"/>
    <lineage>
        <taxon>Bacteria</taxon>
        <taxon>Bacillati</taxon>
        <taxon>Bacillota</taxon>
        <taxon>Bacilli</taxon>
        <taxon>Bacillales</taxon>
        <taxon>Bacillaceae</taxon>
        <taxon>Paracerasibacillus</taxon>
    </lineage>
</organism>
<gene>
    <name evidence="2" type="primary">yabQ</name>
    <name evidence="2" type="ORF">RWD45_17285</name>
</gene>
<keyword evidence="1" id="KW-0472">Membrane</keyword>
<evidence type="ECO:0000313" key="2">
    <source>
        <dbReference type="EMBL" id="MDY0410010.1"/>
    </source>
</evidence>